<evidence type="ECO:0000313" key="3">
    <source>
        <dbReference type="EMBL" id="EYR63570.1"/>
    </source>
</evidence>
<dbReference type="SUPFAM" id="SSF54427">
    <property type="entry name" value="NTF2-like"/>
    <property type="match status" value="1"/>
</dbReference>
<evidence type="ECO:0000259" key="2">
    <source>
        <dbReference type="Pfam" id="PF17775"/>
    </source>
</evidence>
<name>A0A021VU49_9CELL</name>
<dbReference type="RefSeq" id="WP_216699419.1">
    <property type="nucleotide sequence ID" value="NZ_AXCW01000085.1"/>
</dbReference>
<dbReference type="Proteomes" id="UP000019753">
    <property type="component" value="Unassembled WGS sequence"/>
</dbReference>
<comment type="caution">
    <text evidence="3">The sequence shown here is derived from an EMBL/GenBank/DDBJ whole genome shotgun (WGS) entry which is preliminary data.</text>
</comment>
<dbReference type="InterPro" id="IPR023006">
    <property type="entry name" value="YchJ-like"/>
</dbReference>
<dbReference type="Pfam" id="PF17775">
    <property type="entry name" value="YchJ_M-like"/>
    <property type="match status" value="1"/>
</dbReference>
<dbReference type="PANTHER" id="PTHR33747">
    <property type="entry name" value="UPF0225 PROTEIN SCO1677"/>
    <property type="match status" value="1"/>
</dbReference>
<dbReference type="AlphaFoldDB" id="A0A021VU49"/>
<sequence length="126" mass="14286">MTDVRCPCGTGLLLGECCGPLHAGERAPTAERLMRSRFSAFATGDTAYLLRTWHPSTRPRELELDPEDRWYRLDVLRTERGGLLDTDGVVEFRAYRRSPSGAGTLHEVSRFVREDRQWLYVDGAVS</sequence>
<reference evidence="3 4" key="1">
    <citation type="submission" date="2014-01" db="EMBL/GenBank/DDBJ databases">
        <title>Actinotalea ferrariae CF5-4.</title>
        <authorList>
            <person name="Chen F."/>
            <person name="Li Y."/>
            <person name="Wang G."/>
        </authorList>
    </citation>
    <scope>NUCLEOTIDE SEQUENCE [LARGE SCALE GENOMIC DNA]</scope>
    <source>
        <strain evidence="3 4">CF5-4</strain>
    </source>
</reference>
<protein>
    <recommendedName>
        <fullName evidence="1">UPF0225 protein N866_19840</fullName>
    </recommendedName>
</protein>
<dbReference type="InterPro" id="IPR032710">
    <property type="entry name" value="NTF2-like_dom_sf"/>
</dbReference>
<keyword evidence="4" id="KW-1185">Reference proteome</keyword>
<dbReference type="EMBL" id="AXCW01000085">
    <property type="protein sequence ID" value="EYR63570.1"/>
    <property type="molecule type" value="Genomic_DNA"/>
</dbReference>
<proteinExistence type="inferred from homology"/>
<dbReference type="Gene3D" id="3.10.450.50">
    <property type="match status" value="1"/>
</dbReference>
<accession>A0A021VU49</accession>
<dbReference type="PANTHER" id="PTHR33747:SF1">
    <property type="entry name" value="ADENYLATE CYCLASE-ASSOCIATED CAP C-TERMINAL DOMAIN-CONTAINING PROTEIN"/>
    <property type="match status" value="1"/>
</dbReference>
<evidence type="ECO:0000313" key="4">
    <source>
        <dbReference type="Proteomes" id="UP000019753"/>
    </source>
</evidence>
<dbReference type="InterPro" id="IPR048469">
    <property type="entry name" value="YchJ-like_M"/>
</dbReference>
<organism evidence="3 4">
    <name type="scientific">Actinotalea ferrariae CF5-4</name>
    <dbReference type="NCBI Taxonomy" id="948458"/>
    <lineage>
        <taxon>Bacteria</taxon>
        <taxon>Bacillati</taxon>
        <taxon>Actinomycetota</taxon>
        <taxon>Actinomycetes</taxon>
        <taxon>Micrococcales</taxon>
        <taxon>Cellulomonadaceae</taxon>
        <taxon>Actinotalea</taxon>
    </lineage>
</organism>
<evidence type="ECO:0000256" key="1">
    <source>
        <dbReference type="HAMAP-Rule" id="MF_00612"/>
    </source>
</evidence>
<gene>
    <name evidence="3" type="ORF">N866_19840</name>
</gene>
<feature type="domain" description="YchJ-like middle NTF2-like" evidence="2">
    <location>
        <begin position="29"/>
        <end position="123"/>
    </location>
</feature>
<comment type="similarity">
    <text evidence="1">Belongs to the UPF0225 family.</text>
</comment>
<dbReference type="HAMAP" id="MF_00612">
    <property type="entry name" value="UPF0225"/>
    <property type="match status" value="1"/>
</dbReference>